<reference evidence="2" key="1">
    <citation type="submission" date="2018-05" db="EMBL/GenBank/DDBJ databases">
        <authorList>
            <person name="Lanie J.A."/>
            <person name="Ng W.-L."/>
            <person name="Kazmierczak K.M."/>
            <person name="Andrzejewski T.M."/>
            <person name="Davidsen T.M."/>
            <person name="Wayne K.J."/>
            <person name="Tettelin H."/>
            <person name="Glass J.I."/>
            <person name="Rusch D."/>
            <person name="Podicherti R."/>
            <person name="Tsui H.-C.T."/>
            <person name="Winkler M.E."/>
        </authorList>
    </citation>
    <scope>NUCLEOTIDE SEQUENCE</scope>
</reference>
<dbReference type="AlphaFoldDB" id="A0A382XPG1"/>
<gene>
    <name evidence="2" type="ORF">METZ01_LOCUS425165</name>
</gene>
<protein>
    <submittedName>
        <fullName evidence="2">Uncharacterized protein</fullName>
    </submittedName>
</protein>
<feature type="region of interest" description="Disordered" evidence="1">
    <location>
        <begin position="1"/>
        <end position="22"/>
    </location>
</feature>
<name>A0A382XPG1_9ZZZZ</name>
<evidence type="ECO:0000256" key="1">
    <source>
        <dbReference type="SAM" id="MobiDB-lite"/>
    </source>
</evidence>
<organism evidence="2">
    <name type="scientific">marine metagenome</name>
    <dbReference type="NCBI Taxonomy" id="408172"/>
    <lineage>
        <taxon>unclassified sequences</taxon>
        <taxon>metagenomes</taxon>
        <taxon>ecological metagenomes</taxon>
    </lineage>
</organism>
<evidence type="ECO:0000313" key="2">
    <source>
        <dbReference type="EMBL" id="SVD72311.1"/>
    </source>
</evidence>
<proteinExistence type="predicted"/>
<dbReference type="EMBL" id="UINC01168990">
    <property type="protein sequence ID" value="SVD72311.1"/>
    <property type="molecule type" value="Genomic_DNA"/>
</dbReference>
<sequence>MKKQDISFDTKIIHSGEPDPRI</sequence>
<accession>A0A382XPG1</accession>
<feature type="non-terminal residue" evidence="2">
    <location>
        <position position="22"/>
    </location>
</feature>